<evidence type="ECO:0000313" key="4">
    <source>
        <dbReference type="Proteomes" id="UP000275356"/>
    </source>
</evidence>
<dbReference type="RefSeq" id="WP_123740342.1">
    <property type="nucleotide sequence ID" value="NZ_RKHQ01000002.1"/>
</dbReference>
<sequence length="262" mass="27743">MAVAPRVLALCGALALLSGCAASATSPRLPPATGGFDYQLGGAYEPAPDVAIVVRDSGDPVADGRYNVCYVNGFQTQPGEADSWAGLLVLDDDGEQLVDPGWPDERILDTSTAENRERIADRQARLVAHCAEAGFDAVELDNLDSYLRSDGALTPEDNLALARLLIDVAHGHGLAVAQKNAAELAERGRAAGFDLVLAEECGQYEECATYEAVYDVVLDVEYVEPAAYRAMCAAGILPERSVLRDRLLAPSGDAAHVAERCP</sequence>
<comment type="caution">
    <text evidence="3">The sequence shown here is derived from an EMBL/GenBank/DDBJ whole genome shotgun (WGS) entry which is preliminary data.</text>
</comment>
<dbReference type="OrthoDB" id="319933at2"/>
<dbReference type="PROSITE" id="PS51257">
    <property type="entry name" value="PROKAR_LIPOPROTEIN"/>
    <property type="match status" value="1"/>
</dbReference>
<dbReference type="PANTHER" id="PTHR35273">
    <property type="entry name" value="ALPHA-1,4 POLYGALACTOSAMINIDASE, PUTATIVE (AFU_ORTHOLOGUE AFUA_3G07890)-RELATED"/>
    <property type="match status" value="1"/>
</dbReference>
<dbReference type="EMBL" id="RKHQ01000002">
    <property type="protein sequence ID" value="ROR93367.1"/>
    <property type="molecule type" value="Genomic_DNA"/>
</dbReference>
<dbReference type="GO" id="GO:0016787">
    <property type="term" value="F:hydrolase activity"/>
    <property type="evidence" value="ECO:0007669"/>
    <property type="project" value="UniProtKB-KW"/>
</dbReference>
<dbReference type="Proteomes" id="UP000275356">
    <property type="component" value="Unassembled WGS sequence"/>
</dbReference>
<feature type="signal peptide" evidence="1">
    <location>
        <begin position="1"/>
        <end position="24"/>
    </location>
</feature>
<dbReference type="AlphaFoldDB" id="A0A3N2D0T2"/>
<keyword evidence="4" id="KW-1185">Reference proteome</keyword>
<dbReference type="InterPro" id="IPR013785">
    <property type="entry name" value="Aldolase_TIM"/>
</dbReference>
<dbReference type="PANTHER" id="PTHR35273:SF2">
    <property type="entry name" value="ALPHA-GALACTOSIDASE"/>
    <property type="match status" value="1"/>
</dbReference>
<dbReference type="InterPro" id="IPR004352">
    <property type="entry name" value="GH114_TIM-barrel"/>
</dbReference>
<proteinExistence type="predicted"/>
<dbReference type="SUPFAM" id="SSF51445">
    <property type="entry name" value="(Trans)glycosidases"/>
    <property type="match status" value="1"/>
</dbReference>
<feature type="domain" description="Glycoside-hydrolase family GH114 TIM-barrel" evidence="2">
    <location>
        <begin position="36"/>
        <end position="234"/>
    </location>
</feature>
<accession>A0A3N2D0T2</accession>
<reference evidence="3 4" key="1">
    <citation type="submission" date="2018-11" db="EMBL/GenBank/DDBJ databases">
        <title>Sequencing the genomes of 1000 actinobacteria strains.</title>
        <authorList>
            <person name="Klenk H.-P."/>
        </authorList>
    </citation>
    <scope>NUCLEOTIDE SEQUENCE [LARGE SCALE GENOMIC DNA]</scope>
    <source>
        <strain evidence="3 4">DSM 13521</strain>
    </source>
</reference>
<dbReference type="Gene3D" id="3.20.20.70">
    <property type="entry name" value="Aldolase class I"/>
    <property type="match status" value="1"/>
</dbReference>
<gene>
    <name evidence="3" type="ORF">EDD28_2779</name>
</gene>
<dbReference type="Pfam" id="PF03537">
    <property type="entry name" value="Glyco_hydro_114"/>
    <property type="match status" value="1"/>
</dbReference>
<feature type="chain" id="PRO_5017959492" evidence="1">
    <location>
        <begin position="25"/>
        <end position="262"/>
    </location>
</feature>
<protein>
    <submittedName>
        <fullName evidence="3">Glycosyl hydrolase family 114</fullName>
    </submittedName>
</protein>
<organism evidence="3 4">
    <name type="scientific">Salana multivorans</name>
    <dbReference type="NCBI Taxonomy" id="120377"/>
    <lineage>
        <taxon>Bacteria</taxon>
        <taxon>Bacillati</taxon>
        <taxon>Actinomycetota</taxon>
        <taxon>Actinomycetes</taxon>
        <taxon>Micrococcales</taxon>
        <taxon>Beutenbergiaceae</taxon>
        <taxon>Salana</taxon>
    </lineage>
</organism>
<keyword evidence="3" id="KW-0378">Hydrolase</keyword>
<name>A0A3N2D0T2_9MICO</name>
<evidence type="ECO:0000313" key="3">
    <source>
        <dbReference type="EMBL" id="ROR93367.1"/>
    </source>
</evidence>
<evidence type="ECO:0000256" key="1">
    <source>
        <dbReference type="SAM" id="SignalP"/>
    </source>
</evidence>
<keyword evidence="1" id="KW-0732">Signal</keyword>
<evidence type="ECO:0000259" key="2">
    <source>
        <dbReference type="Pfam" id="PF03537"/>
    </source>
</evidence>
<dbReference type="InterPro" id="IPR017853">
    <property type="entry name" value="GH"/>
</dbReference>